<dbReference type="InterPro" id="IPR027417">
    <property type="entry name" value="P-loop_NTPase"/>
</dbReference>
<evidence type="ECO:0000256" key="3">
    <source>
        <dbReference type="PROSITE-ProRule" id="PRU00283"/>
    </source>
</evidence>
<dbReference type="SMART" id="SM00129">
    <property type="entry name" value="KISc"/>
    <property type="match status" value="1"/>
</dbReference>
<dbReference type="AlphaFoldDB" id="A0A5B7ELN8"/>
<dbReference type="PROSITE" id="PS50067">
    <property type="entry name" value="KINESIN_MOTOR_2"/>
    <property type="match status" value="1"/>
</dbReference>
<dbReference type="EMBL" id="VSRR010002812">
    <property type="protein sequence ID" value="MPC33344.1"/>
    <property type="molecule type" value="Genomic_DNA"/>
</dbReference>
<evidence type="ECO:0000259" key="4">
    <source>
        <dbReference type="PROSITE" id="PS50067"/>
    </source>
</evidence>
<protein>
    <submittedName>
        <fullName evidence="5">Kinesin-like protein Klp98A</fullName>
    </submittedName>
</protein>
<evidence type="ECO:0000256" key="1">
    <source>
        <dbReference type="ARBA" id="ARBA00022741"/>
    </source>
</evidence>
<keyword evidence="3" id="KW-0505">Motor protein</keyword>
<evidence type="ECO:0000313" key="5">
    <source>
        <dbReference type="EMBL" id="MPC33344.1"/>
    </source>
</evidence>
<feature type="domain" description="Kinesin motor" evidence="4">
    <location>
        <begin position="1"/>
        <end position="167"/>
    </location>
</feature>
<dbReference type="OrthoDB" id="3176171at2759"/>
<dbReference type="Gene3D" id="2.60.200.20">
    <property type="match status" value="1"/>
</dbReference>
<proteinExistence type="inferred from homology"/>
<keyword evidence="1 3" id="KW-0547">Nucleotide-binding</keyword>
<dbReference type="SUPFAM" id="SSF52540">
    <property type="entry name" value="P-loop containing nucleoside triphosphate hydrolases"/>
    <property type="match status" value="1"/>
</dbReference>
<dbReference type="Proteomes" id="UP000324222">
    <property type="component" value="Unassembled WGS sequence"/>
</dbReference>
<dbReference type="GO" id="GO:0008017">
    <property type="term" value="F:microtubule binding"/>
    <property type="evidence" value="ECO:0007669"/>
    <property type="project" value="InterPro"/>
</dbReference>
<dbReference type="PANTHER" id="PTHR47117">
    <property type="entry name" value="STAR-RELATED LIPID TRANSFER PROTEIN 9"/>
    <property type="match status" value="1"/>
</dbReference>
<evidence type="ECO:0000313" key="6">
    <source>
        <dbReference type="Proteomes" id="UP000324222"/>
    </source>
</evidence>
<organism evidence="5 6">
    <name type="scientific">Portunus trituberculatus</name>
    <name type="common">Swimming crab</name>
    <name type="synonym">Neptunus trituberculatus</name>
    <dbReference type="NCBI Taxonomy" id="210409"/>
    <lineage>
        <taxon>Eukaryota</taxon>
        <taxon>Metazoa</taxon>
        <taxon>Ecdysozoa</taxon>
        <taxon>Arthropoda</taxon>
        <taxon>Crustacea</taxon>
        <taxon>Multicrustacea</taxon>
        <taxon>Malacostraca</taxon>
        <taxon>Eumalacostraca</taxon>
        <taxon>Eucarida</taxon>
        <taxon>Decapoda</taxon>
        <taxon>Pleocyemata</taxon>
        <taxon>Brachyura</taxon>
        <taxon>Eubrachyura</taxon>
        <taxon>Portunoidea</taxon>
        <taxon>Portunidae</taxon>
        <taxon>Portuninae</taxon>
        <taxon>Portunus</taxon>
    </lineage>
</organism>
<name>A0A5B7ELN8_PORTR</name>
<dbReference type="GO" id="GO:0005524">
    <property type="term" value="F:ATP binding"/>
    <property type="evidence" value="ECO:0007669"/>
    <property type="project" value="UniProtKB-UniRule"/>
</dbReference>
<accession>A0A5B7ELN8</accession>
<reference evidence="5 6" key="1">
    <citation type="submission" date="2019-05" db="EMBL/GenBank/DDBJ databases">
        <title>Another draft genome of Portunus trituberculatus and its Hox gene families provides insights of decapod evolution.</title>
        <authorList>
            <person name="Jeong J.-H."/>
            <person name="Song I."/>
            <person name="Kim S."/>
            <person name="Choi T."/>
            <person name="Kim D."/>
            <person name="Ryu S."/>
            <person name="Kim W."/>
        </authorList>
    </citation>
    <scope>NUCLEOTIDE SEQUENCE [LARGE SCALE GENOMIC DNA]</scope>
    <source>
        <tissue evidence="5">Muscle</tissue>
    </source>
</reference>
<dbReference type="InterPro" id="IPR036961">
    <property type="entry name" value="Kinesin_motor_dom_sf"/>
</dbReference>
<feature type="binding site" evidence="3">
    <location>
        <begin position="77"/>
        <end position="84"/>
    </location>
    <ligand>
        <name>ATP</name>
        <dbReference type="ChEBI" id="CHEBI:30616"/>
    </ligand>
</feature>
<dbReference type="PANTHER" id="PTHR47117:SF6">
    <property type="entry name" value="KINESIN-LIKE PROTEIN KIF16B"/>
    <property type="match status" value="1"/>
</dbReference>
<dbReference type="Gene3D" id="3.40.850.10">
    <property type="entry name" value="Kinesin motor domain"/>
    <property type="match status" value="1"/>
</dbReference>
<dbReference type="InterPro" id="IPR001752">
    <property type="entry name" value="Kinesin_motor_dom"/>
</dbReference>
<comment type="caution">
    <text evidence="5">The sequence shown here is derived from an EMBL/GenBank/DDBJ whole genome shotgun (WGS) entry which is preliminary data.</text>
</comment>
<keyword evidence="2 3" id="KW-0067">ATP-binding</keyword>
<sequence length="251" mass="28408">MRWAARREKPFVYSHISLGDGAEARERVKEFTFDYSYWSHAESDHHFAPQVKIYDDLGTDVVSNALQGYNACVFAYGQTGSGKTFTMMGSQSNPGLIPRICEALFSSMAEGREAGTTYKVEVSYLEIYNERVKDLLRPGAQNTHSLRVREHPKLGPYVQDLSVHLVQQYPDIEANNEKGSIMETLSQKQAKEKELTDQWTERWSQGVVLDSERPHLVLIDDNVLTTGVTLYHLNDSLTTIGSLSSQDIRLE</sequence>
<comment type="similarity">
    <text evidence="3">Belongs to the TRAFAC class myosin-kinesin ATPase superfamily. Kinesin family.</text>
</comment>
<dbReference type="GO" id="GO:0003777">
    <property type="term" value="F:microtubule motor activity"/>
    <property type="evidence" value="ECO:0007669"/>
    <property type="project" value="InterPro"/>
</dbReference>
<dbReference type="Pfam" id="PF00225">
    <property type="entry name" value="Kinesin"/>
    <property type="match status" value="1"/>
</dbReference>
<gene>
    <name evidence="5" type="primary">Klp98A</name>
    <name evidence="5" type="ORF">E2C01_026691</name>
</gene>
<evidence type="ECO:0000256" key="2">
    <source>
        <dbReference type="ARBA" id="ARBA00022840"/>
    </source>
</evidence>
<keyword evidence="6" id="KW-1185">Reference proteome</keyword>
<dbReference type="GO" id="GO:0007018">
    <property type="term" value="P:microtubule-based movement"/>
    <property type="evidence" value="ECO:0007669"/>
    <property type="project" value="InterPro"/>
</dbReference>